<dbReference type="AlphaFoldDB" id="A0A2H9ZRS9"/>
<protein>
    <submittedName>
        <fullName evidence="1">Uncharacterized protein</fullName>
    </submittedName>
</protein>
<proteinExistence type="predicted"/>
<gene>
    <name evidence="1" type="ORF">AXF42_Ash019763</name>
</gene>
<keyword evidence="2" id="KW-1185">Reference proteome</keyword>
<name>A0A2H9ZRS9_9ASPA</name>
<dbReference type="EMBL" id="KZ454627">
    <property type="protein sequence ID" value="PKA46002.1"/>
    <property type="molecule type" value="Genomic_DNA"/>
</dbReference>
<evidence type="ECO:0000313" key="1">
    <source>
        <dbReference type="EMBL" id="PKA46002.1"/>
    </source>
</evidence>
<sequence>MELCLIPFTVLTEELFNSEGWRFNSIDEGRLPHKRVGINRSILHNPGIASIANFPHEVLHGCCSSQTNKLSCPRISPFGREDTFSVPVLGLEASKPKSILIIKKFEGKFGHENGVPLLQTMDA</sequence>
<reference evidence="1 2" key="1">
    <citation type="journal article" date="2017" name="Nature">
        <title>The Apostasia genome and the evolution of orchids.</title>
        <authorList>
            <person name="Zhang G.Q."/>
            <person name="Liu K.W."/>
            <person name="Li Z."/>
            <person name="Lohaus R."/>
            <person name="Hsiao Y.Y."/>
            <person name="Niu S.C."/>
            <person name="Wang J.Y."/>
            <person name="Lin Y.C."/>
            <person name="Xu Q."/>
            <person name="Chen L.J."/>
            <person name="Yoshida K."/>
            <person name="Fujiwara S."/>
            <person name="Wang Z.W."/>
            <person name="Zhang Y.Q."/>
            <person name="Mitsuda N."/>
            <person name="Wang M."/>
            <person name="Liu G.H."/>
            <person name="Pecoraro L."/>
            <person name="Huang H.X."/>
            <person name="Xiao X.J."/>
            <person name="Lin M."/>
            <person name="Wu X.Y."/>
            <person name="Wu W.L."/>
            <person name="Chen Y.Y."/>
            <person name="Chang S.B."/>
            <person name="Sakamoto S."/>
            <person name="Ohme-Takagi M."/>
            <person name="Yagi M."/>
            <person name="Zeng S.J."/>
            <person name="Shen C.Y."/>
            <person name="Yeh C.M."/>
            <person name="Luo Y.B."/>
            <person name="Tsai W.C."/>
            <person name="Van de Peer Y."/>
            <person name="Liu Z.J."/>
        </authorList>
    </citation>
    <scope>NUCLEOTIDE SEQUENCE [LARGE SCALE GENOMIC DNA]</scope>
    <source>
        <strain evidence="2">cv. Shenzhen</strain>
        <tissue evidence="1">Stem</tissue>
    </source>
</reference>
<organism evidence="1 2">
    <name type="scientific">Apostasia shenzhenica</name>
    <dbReference type="NCBI Taxonomy" id="1088818"/>
    <lineage>
        <taxon>Eukaryota</taxon>
        <taxon>Viridiplantae</taxon>
        <taxon>Streptophyta</taxon>
        <taxon>Embryophyta</taxon>
        <taxon>Tracheophyta</taxon>
        <taxon>Spermatophyta</taxon>
        <taxon>Magnoliopsida</taxon>
        <taxon>Liliopsida</taxon>
        <taxon>Asparagales</taxon>
        <taxon>Orchidaceae</taxon>
        <taxon>Apostasioideae</taxon>
        <taxon>Apostasia</taxon>
    </lineage>
</organism>
<accession>A0A2H9ZRS9</accession>
<dbReference type="Proteomes" id="UP000236161">
    <property type="component" value="Unassembled WGS sequence"/>
</dbReference>
<evidence type="ECO:0000313" key="2">
    <source>
        <dbReference type="Proteomes" id="UP000236161"/>
    </source>
</evidence>